<dbReference type="GO" id="GO:0005524">
    <property type="term" value="F:ATP binding"/>
    <property type="evidence" value="ECO:0007669"/>
    <property type="project" value="InterPro"/>
</dbReference>
<gene>
    <name evidence="3" type="ORF">Pmani_015508</name>
</gene>
<dbReference type="Pfam" id="PF00069">
    <property type="entry name" value="Pkinase"/>
    <property type="match status" value="1"/>
</dbReference>
<evidence type="ECO:0000256" key="1">
    <source>
        <dbReference type="SAM" id="MobiDB-lite"/>
    </source>
</evidence>
<dbReference type="EMBL" id="JAWZYT010001349">
    <property type="protein sequence ID" value="KAK4313122.1"/>
    <property type="molecule type" value="Genomic_DNA"/>
</dbReference>
<dbReference type="PROSITE" id="PS50011">
    <property type="entry name" value="PROTEIN_KINASE_DOM"/>
    <property type="match status" value="1"/>
</dbReference>
<comment type="caution">
    <text evidence="3">The sequence shown here is derived from an EMBL/GenBank/DDBJ whole genome shotgun (WGS) entry which is preliminary data.</text>
</comment>
<feature type="compositionally biased region" description="Basic and acidic residues" evidence="1">
    <location>
        <begin position="502"/>
        <end position="528"/>
    </location>
</feature>
<evidence type="ECO:0000313" key="3">
    <source>
        <dbReference type="EMBL" id="KAK4313122.1"/>
    </source>
</evidence>
<dbReference type="Proteomes" id="UP001292094">
    <property type="component" value="Unassembled WGS sequence"/>
</dbReference>
<feature type="compositionally biased region" description="Basic and acidic residues" evidence="1">
    <location>
        <begin position="393"/>
        <end position="417"/>
    </location>
</feature>
<protein>
    <recommendedName>
        <fullName evidence="2">Protein kinase domain-containing protein</fullName>
    </recommendedName>
</protein>
<name>A0AAE1PTR7_9EUCA</name>
<dbReference type="AlphaFoldDB" id="A0AAE1PTR7"/>
<dbReference type="GO" id="GO:0005634">
    <property type="term" value="C:nucleus"/>
    <property type="evidence" value="ECO:0007669"/>
    <property type="project" value="TreeGrafter"/>
</dbReference>
<feature type="compositionally biased region" description="Basic residues" evidence="1">
    <location>
        <begin position="455"/>
        <end position="464"/>
    </location>
</feature>
<accession>A0AAE1PTR7</accession>
<dbReference type="GO" id="GO:0005737">
    <property type="term" value="C:cytoplasm"/>
    <property type="evidence" value="ECO:0007669"/>
    <property type="project" value="TreeGrafter"/>
</dbReference>
<dbReference type="PANTHER" id="PTHR44167">
    <property type="entry name" value="OVARIAN-SPECIFIC SERINE/THREONINE-PROTEIN KINASE LOK-RELATED"/>
    <property type="match status" value="1"/>
</dbReference>
<feature type="region of interest" description="Disordered" evidence="1">
    <location>
        <begin position="437"/>
        <end position="550"/>
    </location>
</feature>
<dbReference type="GO" id="GO:0004674">
    <property type="term" value="F:protein serine/threonine kinase activity"/>
    <property type="evidence" value="ECO:0007669"/>
    <property type="project" value="TreeGrafter"/>
</dbReference>
<feature type="compositionally biased region" description="Basic residues" evidence="1">
    <location>
        <begin position="472"/>
        <end position="490"/>
    </location>
</feature>
<dbReference type="PANTHER" id="PTHR44167:SF24">
    <property type="entry name" value="SERINE_THREONINE-PROTEIN KINASE CHK2"/>
    <property type="match status" value="1"/>
</dbReference>
<dbReference type="SUPFAM" id="SSF56112">
    <property type="entry name" value="Protein kinase-like (PK-like)"/>
    <property type="match status" value="1"/>
</dbReference>
<feature type="compositionally biased region" description="Basic and acidic residues" evidence="1">
    <location>
        <begin position="372"/>
        <end position="384"/>
    </location>
</feature>
<dbReference type="InterPro" id="IPR011009">
    <property type="entry name" value="Kinase-like_dom_sf"/>
</dbReference>
<feature type="domain" description="Protein kinase" evidence="2">
    <location>
        <begin position="56"/>
        <end position="311"/>
    </location>
</feature>
<organism evidence="3 4">
    <name type="scientific">Petrolisthes manimaculis</name>
    <dbReference type="NCBI Taxonomy" id="1843537"/>
    <lineage>
        <taxon>Eukaryota</taxon>
        <taxon>Metazoa</taxon>
        <taxon>Ecdysozoa</taxon>
        <taxon>Arthropoda</taxon>
        <taxon>Crustacea</taxon>
        <taxon>Multicrustacea</taxon>
        <taxon>Malacostraca</taxon>
        <taxon>Eumalacostraca</taxon>
        <taxon>Eucarida</taxon>
        <taxon>Decapoda</taxon>
        <taxon>Pleocyemata</taxon>
        <taxon>Anomura</taxon>
        <taxon>Galatheoidea</taxon>
        <taxon>Porcellanidae</taxon>
        <taxon>Petrolisthes</taxon>
    </lineage>
</organism>
<evidence type="ECO:0000259" key="2">
    <source>
        <dbReference type="PROSITE" id="PS50011"/>
    </source>
</evidence>
<dbReference type="GO" id="GO:0044773">
    <property type="term" value="P:mitotic DNA damage checkpoint signaling"/>
    <property type="evidence" value="ECO:0007669"/>
    <property type="project" value="TreeGrafter"/>
</dbReference>
<evidence type="ECO:0000313" key="4">
    <source>
        <dbReference type="Proteomes" id="UP001292094"/>
    </source>
</evidence>
<keyword evidence="4" id="KW-1185">Reference proteome</keyword>
<dbReference type="InterPro" id="IPR008271">
    <property type="entry name" value="Ser/Thr_kinase_AS"/>
</dbReference>
<proteinExistence type="predicted"/>
<feature type="region of interest" description="Disordered" evidence="1">
    <location>
        <begin position="326"/>
        <end position="417"/>
    </location>
</feature>
<dbReference type="CDD" id="cd00180">
    <property type="entry name" value="PKc"/>
    <property type="match status" value="1"/>
</dbReference>
<reference evidence="3" key="1">
    <citation type="submission" date="2023-11" db="EMBL/GenBank/DDBJ databases">
        <title>Genome assemblies of two species of porcelain crab, Petrolisthes cinctipes and Petrolisthes manimaculis (Anomura: Porcellanidae).</title>
        <authorList>
            <person name="Angst P."/>
        </authorList>
    </citation>
    <scope>NUCLEOTIDE SEQUENCE</scope>
    <source>
        <strain evidence="3">PB745_02</strain>
        <tissue evidence="3">Gill</tissue>
    </source>
</reference>
<dbReference type="Gene3D" id="1.10.510.10">
    <property type="entry name" value="Transferase(Phosphotransferase) domain 1"/>
    <property type="match status" value="1"/>
</dbReference>
<feature type="compositionally biased region" description="Polar residues" evidence="1">
    <location>
        <begin position="329"/>
        <end position="347"/>
    </location>
</feature>
<feature type="compositionally biased region" description="Basic and acidic residues" evidence="1">
    <location>
        <begin position="443"/>
        <end position="454"/>
    </location>
</feature>
<dbReference type="PROSITE" id="PS00108">
    <property type="entry name" value="PROTEIN_KINASE_ST"/>
    <property type="match status" value="1"/>
</dbReference>
<dbReference type="SMART" id="SM00220">
    <property type="entry name" value="S_TKc"/>
    <property type="match status" value="1"/>
</dbReference>
<dbReference type="InterPro" id="IPR000719">
    <property type="entry name" value="Prot_kinase_dom"/>
</dbReference>
<sequence length="550" mass="63842">MDVNMIAEKVRQEDQDTACSETEEDLIPTKTNYDKKTDTLGLAKLKLPAAHILEEIEDYQFLGGGFNAEAFTVKYQGRLACLKRGRKDSLSIFFKDEAQILLEVGGAGGAPTLLAYATDAPLIVTTLCQGIQLRQWIHSQPTYMNTTNFLDLAKEVVTNLKDVHNTDVIHNDIKDDNILVYFTDGRLKINIIDFGLATKIGSPVYFTYETRDEYDKFPWYAPEVFYGETTDYVSDVYSLGVLFYNILQDLRDEECLTFQPPEDLINLLDRMTHYDWIERPSMNKVIEALLNISDSDSYSSSPSLYSPHESYSQVCSPSQLCPYSCPPSIRQSPPNRPYSYSTHSSGRPQFKYDDHLSLNPRTVKPRPHLQQHQREVRERERDGWKSTGQGGEGWRERERGGRKCREGKQGERKWKEAEGVGEWRDIEQEGGWIERIGRKKVERSRTGRREGSMEKRKRRMGKNNKGKEKRNLWYRRRNLRGKSWREKQRKGKEEEEENQLSDGEKKNVKEKHGLRVDGIKEEIREGGEGRGGWRGQYGRKRRENDGWRRI</sequence>